<evidence type="ECO:0000313" key="1">
    <source>
        <dbReference type="EMBL" id="AOW98275.1"/>
    </source>
</evidence>
<dbReference type="Proteomes" id="UP000177870">
    <property type="component" value="Chromosome"/>
</dbReference>
<protein>
    <submittedName>
        <fullName evidence="1">Uncharacterized protein</fullName>
    </submittedName>
</protein>
<accession>A0A1D8TLH3</accession>
<proteinExistence type="predicted"/>
<sequence length="77" mass="8667">MKYECGIVWFWESPLNPPILGDFDNFIPPRIGGLGGRNHNQKSALPDIFLFPIPNAQFLIPNSQCPILNSQFLIPNS</sequence>
<evidence type="ECO:0000313" key="2">
    <source>
        <dbReference type="Proteomes" id="UP000177870"/>
    </source>
</evidence>
<dbReference type="KEGG" id="mpro:BJP34_01420"/>
<organism evidence="1 2">
    <name type="scientific">Moorena producens PAL-8-15-08-1</name>
    <dbReference type="NCBI Taxonomy" id="1458985"/>
    <lineage>
        <taxon>Bacteria</taxon>
        <taxon>Bacillati</taxon>
        <taxon>Cyanobacteriota</taxon>
        <taxon>Cyanophyceae</taxon>
        <taxon>Coleofasciculales</taxon>
        <taxon>Coleofasciculaceae</taxon>
        <taxon>Moorena</taxon>
    </lineage>
</organism>
<gene>
    <name evidence="1" type="ORF">BJP34_01420</name>
</gene>
<dbReference type="AlphaFoldDB" id="A0A1D8TLH3"/>
<dbReference type="EMBL" id="CP017599">
    <property type="protein sequence ID" value="AOW98275.1"/>
    <property type="molecule type" value="Genomic_DNA"/>
</dbReference>
<reference evidence="2" key="1">
    <citation type="submission" date="2016-10" db="EMBL/GenBank/DDBJ databases">
        <title>Comparative genomics uncovers the prolific and rare metabolic potential of the cyanobacterial genus Moorea.</title>
        <authorList>
            <person name="Leao T."/>
            <person name="Castelao G."/>
            <person name="Korobeynikov A."/>
            <person name="Monroe E.A."/>
            <person name="Podell S."/>
            <person name="Glukhov E."/>
            <person name="Allen E."/>
            <person name="Gerwick W.H."/>
            <person name="Gerwick L."/>
        </authorList>
    </citation>
    <scope>NUCLEOTIDE SEQUENCE [LARGE SCALE GENOMIC DNA]</scope>
    <source>
        <strain evidence="2">PAL-8-15-08-1</strain>
    </source>
</reference>
<dbReference type="STRING" id="1458985.BJP34_01420"/>
<name>A0A1D8TLH3_9CYAN</name>